<gene>
    <name evidence="1" type="ORF">J2Y01_004523</name>
</gene>
<sequence length="121" mass="13710">MIRVFGVERYDTIMAMPDRLIARAATIEGERDAERRLSQLRDLSLAAGLKLGQQLVDPKNPSGRPGPGEAYHTLKPFNEQVEMLEQIARPWEHTREARIARREAEEARRFDRIASALGGKS</sequence>
<dbReference type="Proteomes" id="UP001252370">
    <property type="component" value="Unassembled WGS sequence"/>
</dbReference>
<accession>A0ACC6KNH5</accession>
<evidence type="ECO:0000313" key="1">
    <source>
        <dbReference type="EMBL" id="MDR6753992.1"/>
    </source>
</evidence>
<proteinExistence type="predicted"/>
<protein>
    <submittedName>
        <fullName evidence="1">Uncharacterized protein</fullName>
    </submittedName>
</protein>
<name>A0ACC6KNH5_9DEIO</name>
<keyword evidence="2" id="KW-1185">Reference proteome</keyword>
<reference evidence="1" key="1">
    <citation type="submission" date="2023-07" db="EMBL/GenBank/DDBJ databases">
        <title>Sorghum-associated microbial communities from plants grown in Nebraska, USA.</title>
        <authorList>
            <person name="Schachtman D."/>
        </authorList>
    </citation>
    <scope>NUCLEOTIDE SEQUENCE</scope>
    <source>
        <strain evidence="1">BE73</strain>
    </source>
</reference>
<organism evidence="1 2">
    <name type="scientific">Deinococcus soli</name>
    <name type="common">ex Cha et al. 2016</name>
    <dbReference type="NCBI Taxonomy" id="1309411"/>
    <lineage>
        <taxon>Bacteria</taxon>
        <taxon>Thermotogati</taxon>
        <taxon>Deinococcota</taxon>
        <taxon>Deinococci</taxon>
        <taxon>Deinococcales</taxon>
        <taxon>Deinococcaceae</taxon>
        <taxon>Deinococcus</taxon>
    </lineage>
</organism>
<comment type="caution">
    <text evidence="1">The sequence shown here is derived from an EMBL/GenBank/DDBJ whole genome shotgun (WGS) entry which is preliminary data.</text>
</comment>
<dbReference type="EMBL" id="JAVDTP010000021">
    <property type="protein sequence ID" value="MDR6753992.1"/>
    <property type="molecule type" value="Genomic_DNA"/>
</dbReference>
<evidence type="ECO:0000313" key="2">
    <source>
        <dbReference type="Proteomes" id="UP001252370"/>
    </source>
</evidence>